<dbReference type="GO" id="GO:0005829">
    <property type="term" value="C:cytosol"/>
    <property type="evidence" value="ECO:0007669"/>
    <property type="project" value="TreeGrafter"/>
</dbReference>
<evidence type="ECO:0000256" key="1">
    <source>
        <dbReference type="ARBA" id="ARBA00005006"/>
    </source>
</evidence>
<evidence type="ECO:0000256" key="7">
    <source>
        <dbReference type="HAMAP-Rule" id="MF_00578"/>
    </source>
</evidence>
<dbReference type="EC" id="6.3.2.2" evidence="7"/>
<evidence type="ECO:0000259" key="9">
    <source>
        <dbReference type="Pfam" id="PF04262"/>
    </source>
</evidence>
<keyword evidence="4 7" id="KW-0547">Nucleotide-binding</keyword>
<evidence type="ECO:0000313" key="10">
    <source>
        <dbReference type="EMBL" id="PCI29182.1"/>
    </source>
</evidence>
<evidence type="ECO:0000256" key="8">
    <source>
        <dbReference type="RuleBase" id="RU004391"/>
    </source>
</evidence>
<dbReference type="SUPFAM" id="SSF55931">
    <property type="entry name" value="Glutamine synthetase/guanido kinase"/>
    <property type="match status" value="1"/>
</dbReference>
<dbReference type="PANTHER" id="PTHR38761:SF1">
    <property type="entry name" value="GLUTAMATE--CYSTEINE LIGASE"/>
    <property type="match status" value="1"/>
</dbReference>
<gene>
    <name evidence="7" type="primary">gshA</name>
    <name evidence="10" type="ORF">COB67_04610</name>
</gene>
<keyword evidence="5 7" id="KW-0067">ATP-binding</keyword>
<comment type="catalytic activity">
    <reaction evidence="6 7 8">
        <text>L-cysteine + L-glutamate + ATP = gamma-L-glutamyl-L-cysteine + ADP + phosphate + H(+)</text>
        <dbReference type="Rhea" id="RHEA:13285"/>
        <dbReference type="ChEBI" id="CHEBI:15378"/>
        <dbReference type="ChEBI" id="CHEBI:29985"/>
        <dbReference type="ChEBI" id="CHEBI:30616"/>
        <dbReference type="ChEBI" id="CHEBI:35235"/>
        <dbReference type="ChEBI" id="CHEBI:43474"/>
        <dbReference type="ChEBI" id="CHEBI:58173"/>
        <dbReference type="ChEBI" id="CHEBI:456216"/>
        <dbReference type="EC" id="6.3.2.2"/>
    </reaction>
</comment>
<proteinExistence type="inferred from homology"/>
<evidence type="ECO:0000256" key="5">
    <source>
        <dbReference type="ARBA" id="ARBA00022840"/>
    </source>
</evidence>
<dbReference type="GO" id="GO:0046872">
    <property type="term" value="F:metal ion binding"/>
    <property type="evidence" value="ECO:0007669"/>
    <property type="project" value="TreeGrafter"/>
</dbReference>
<comment type="similarity">
    <text evidence="7">Belongs to the glutamate--cysteine ligase type 1 family. Type 1 subfamily.</text>
</comment>
<evidence type="ECO:0000256" key="3">
    <source>
        <dbReference type="ARBA" id="ARBA00022684"/>
    </source>
</evidence>
<dbReference type="GO" id="GO:0004357">
    <property type="term" value="F:glutamate-cysteine ligase activity"/>
    <property type="evidence" value="ECO:0007669"/>
    <property type="project" value="UniProtKB-UniRule"/>
</dbReference>
<dbReference type="InterPro" id="IPR014746">
    <property type="entry name" value="Gln_synth/guanido_kin_cat_dom"/>
</dbReference>
<dbReference type="Pfam" id="PF04262">
    <property type="entry name" value="Glu_cys_ligase"/>
    <property type="match status" value="1"/>
</dbReference>
<dbReference type="InterPro" id="IPR007370">
    <property type="entry name" value="Glu_cys_ligase"/>
</dbReference>
<protein>
    <recommendedName>
        <fullName evidence="7">Glutamate--cysteine ligase</fullName>
        <ecNumber evidence="7">6.3.2.2</ecNumber>
    </recommendedName>
    <alternativeName>
        <fullName evidence="7">Gamma-ECS</fullName>
        <shortName evidence="7">GCS</shortName>
    </alternativeName>
    <alternativeName>
        <fullName evidence="7">Gamma-glutamylcysteine synthetase</fullName>
    </alternativeName>
</protein>
<dbReference type="EMBL" id="NVSR01000018">
    <property type="protein sequence ID" value="PCI29182.1"/>
    <property type="molecule type" value="Genomic_DNA"/>
</dbReference>
<evidence type="ECO:0000313" key="11">
    <source>
        <dbReference type="Proteomes" id="UP000218113"/>
    </source>
</evidence>
<dbReference type="UniPathway" id="UPA00142">
    <property type="reaction ID" value="UER00209"/>
</dbReference>
<name>A0A2A4T6N4_9DELT</name>
<keyword evidence="2 7" id="KW-0436">Ligase</keyword>
<reference evidence="11" key="1">
    <citation type="submission" date="2017-08" db="EMBL/GenBank/DDBJ databases">
        <title>A dynamic microbial community with high functional redundancy inhabits the cold, oxic subseafloor aquifer.</title>
        <authorList>
            <person name="Tully B.J."/>
            <person name="Wheat C.G."/>
            <person name="Glazer B.T."/>
            <person name="Huber J.A."/>
        </authorList>
    </citation>
    <scope>NUCLEOTIDE SEQUENCE [LARGE SCALE GENOMIC DNA]</scope>
</reference>
<dbReference type="PANTHER" id="PTHR38761">
    <property type="entry name" value="GLUTAMATE--CYSTEINE LIGASE"/>
    <property type="match status" value="1"/>
</dbReference>
<dbReference type="GO" id="GO:0005524">
    <property type="term" value="F:ATP binding"/>
    <property type="evidence" value="ECO:0007669"/>
    <property type="project" value="UniProtKB-KW"/>
</dbReference>
<organism evidence="10 11">
    <name type="scientific">SAR324 cluster bacterium</name>
    <dbReference type="NCBI Taxonomy" id="2024889"/>
    <lineage>
        <taxon>Bacteria</taxon>
        <taxon>Deltaproteobacteria</taxon>
        <taxon>SAR324 cluster</taxon>
    </lineage>
</organism>
<comment type="caution">
    <text evidence="10">The sequence shown here is derived from an EMBL/GenBank/DDBJ whole genome shotgun (WGS) entry which is preliminary data.</text>
</comment>
<feature type="domain" description="Glutamate--cysteine ligase" evidence="9">
    <location>
        <begin position="10"/>
        <end position="380"/>
    </location>
</feature>
<dbReference type="GO" id="GO:0006750">
    <property type="term" value="P:glutathione biosynthetic process"/>
    <property type="evidence" value="ECO:0007669"/>
    <property type="project" value="UniProtKB-UniRule"/>
</dbReference>
<dbReference type="NCBIfam" id="TIGR01434">
    <property type="entry name" value="glu_cys_ligase"/>
    <property type="match status" value="1"/>
</dbReference>
<dbReference type="InterPro" id="IPR006334">
    <property type="entry name" value="Glut_cys_ligase"/>
</dbReference>
<dbReference type="Gene3D" id="3.30.590.20">
    <property type="match status" value="1"/>
</dbReference>
<dbReference type="HAMAP" id="MF_00578">
    <property type="entry name" value="Glu_cys_ligase"/>
    <property type="match status" value="1"/>
</dbReference>
<evidence type="ECO:0000256" key="6">
    <source>
        <dbReference type="ARBA" id="ARBA00048819"/>
    </source>
</evidence>
<sequence>MSDQFEKLVSQFQQENRLSLLKKIKIGVEKEGLRIRPDGRLSQAPHPKALGSALTHPKITTDYSEAMLEFITEPFEGIEPMLDELEDIHRYCYSNIGEEKVWAASMPCILKEEKEIPLAWYGNSNVGMMKHVYRQGLGRRYGRKMQSITGIHYNFSLPAEFWSLYQELLGNKEDPQDFKSASYFGLIRNFARNSWLVCYLFGASPALCKSFLKSEAQPLESWDQETAYLPYATSLRMSDLGYQSQAQDSIFVCYNQLDTYINTLKSAVETEYPEYRKIGVKVNGEYQQLNCNLLQIENEFYSHVRPKQITRPGERPVDALASRGVEYIEIRLLDINPFLPLGLDAEQSYFLNSFLLNCLLEESPRLSCEEFQQVKKDRHEVLMRGRDPQLLLHPQGKPTKLKEAALQLFPKLQQTAALLDQAWGGEKHQQAVQAQMVKFEDPNLLPSAKILNQMKEKKQSFTQLVLELSKKHHQSLVHGLEGEKLEFHRELAEESLRQQFKIEAEDNINFDEYLADYFSFSSQS</sequence>
<dbReference type="Proteomes" id="UP000218113">
    <property type="component" value="Unassembled WGS sequence"/>
</dbReference>
<comment type="pathway">
    <text evidence="1 7 8">Sulfur metabolism; glutathione biosynthesis; glutathione from L-cysteine and L-glutamate: step 1/2.</text>
</comment>
<evidence type="ECO:0000256" key="2">
    <source>
        <dbReference type="ARBA" id="ARBA00022598"/>
    </source>
</evidence>
<dbReference type="AlphaFoldDB" id="A0A2A4T6N4"/>
<accession>A0A2A4T6N4</accession>
<keyword evidence="3 7" id="KW-0317">Glutathione biosynthesis</keyword>
<evidence type="ECO:0000256" key="4">
    <source>
        <dbReference type="ARBA" id="ARBA00022741"/>
    </source>
</evidence>